<evidence type="ECO:0000256" key="1">
    <source>
        <dbReference type="ARBA" id="ARBA00008129"/>
    </source>
</evidence>
<dbReference type="PROSITE" id="PS00921">
    <property type="entry name" value="NITRIL_CHT_2"/>
    <property type="match status" value="1"/>
</dbReference>
<dbReference type="InterPro" id="IPR000132">
    <property type="entry name" value="Nitrilase/CN_hydratase_CS"/>
</dbReference>
<evidence type="ECO:0000256" key="2">
    <source>
        <dbReference type="PROSITE-ProRule" id="PRU10139"/>
    </source>
</evidence>
<dbReference type="InterPro" id="IPR036526">
    <property type="entry name" value="C-N_Hydrolase_sf"/>
</dbReference>
<dbReference type="PANTHER" id="PTHR46044:SF1">
    <property type="entry name" value="CN HYDROLASE DOMAIN-CONTAINING PROTEIN"/>
    <property type="match status" value="1"/>
</dbReference>
<keyword evidence="4" id="KW-0378">Hydrolase</keyword>
<evidence type="ECO:0000313" key="5">
    <source>
        <dbReference type="Proteomes" id="UP000183685"/>
    </source>
</evidence>
<dbReference type="EMBL" id="FNAK01000003">
    <property type="protein sequence ID" value="SDD89864.1"/>
    <property type="molecule type" value="Genomic_DNA"/>
</dbReference>
<dbReference type="OrthoDB" id="9803803at2"/>
<dbReference type="STRING" id="637679.GCA_001550055_01313"/>
<dbReference type="SUPFAM" id="SSF56317">
    <property type="entry name" value="Carbon-nitrogen hydrolase"/>
    <property type="match status" value="1"/>
</dbReference>
<dbReference type="RefSeq" id="WP_082714470.1">
    <property type="nucleotide sequence ID" value="NZ_FNAK01000003.1"/>
</dbReference>
<proteinExistence type="inferred from homology"/>
<dbReference type="GO" id="GO:0000257">
    <property type="term" value="F:nitrilase activity"/>
    <property type="evidence" value="ECO:0007669"/>
    <property type="project" value="UniProtKB-ARBA"/>
</dbReference>
<dbReference type="PROSITE" id="PS50263">
    <property type="entry name" value="CN_HYDROLASE"/>
    <property type="match status" value="1"/>
</dbReference>
<dbReference type="PANTHER" id="PTHR46044">
    <property type="entry name" value="NITRILASE"/>
    <property type="match status" value="1"/>
</dbReference>
<comment type="similarity">
    <text evidence="1">Belongs to the carbon-nitrogen hydrolase superfamily. Nitrilase family.</text>
</comment>
<organism evidence="4 5">
    <name type="scientific">Kordiimonas lacus</name>
    <dbReference type="NCBI Taxonomy" id="637679"/>
    <lineage>
        <taxon>Bacteria</taxon>
        <taxon>Pseudomonadati</taxon>
        <taxon>Pseudomonadota</taxon>
        <taxon>Alphaproteobacteria</taxon>
        <taxon>Kordiimonadales</taxon>
        <taxon>Kordiimonadaceae</taxon>
        <taxon>Kordiimonas</taxon>
    </lineage>
</organism>
<dbReference type="CDD" id="cd07564">
    <property type="entry name" value="nitrilases_CHs"/>
    <property type="match status" value="1"/>
</dbReference>
<keyword evidence="5" id="KW-1185">Reference proteome</keyword>
<feature type="active site" description="Proton acceptor" evidence="2">
    <location>
        <position position="44"/>
    </location>
</feature>
<sequence length="324" mass="34791">MTKPTIAIVQEAPVFLNLAASVEKAIGHMEEAAKAGASIIVFPETWLPGYPVWLDFAPGAGLWDDPGAKALFRLLAGNSVRLGDNHLSRLQETCDRLGAYLVMGAHERIGNTLYNSMFYFTPGAEAPVPHRKLVPTYTERLVWGRGDGSTLAAIDTPWGTLGGLICWEHWMPLARAAMHAKGEAIHIAQWPMVKEMNHIASRQYAFEGRCAVAAAGAVLTKADVIAGFRSLDVDAPEAEAMLASMPGGADDLIHTGGSAIIAADGSYITEPLYGSAGLVMGEVDMARQLEECQALDTDGHYSRPDVFELKVNTRPMPGVTFDGD</sequence>
<reference evidence="4 5" key="1">
    <citation type="submission" date="2016-10" db="EMBL/GenBank/DDBJ databases">
        <authorList>
            <person name="de Groot N.N."/>
        </authorList>
    </citation>
    <scope>NUCLEOTIDE SEQUENCE [LARGE SCALE GENOMIC DNA]</scope>
    <source>
        <strain evidence="4 5">CGMCC 1.9109</strain>
    </source>
</reference>
<feature type="domain" description="CN hydrolase" evidence="3">
    <location>
        <begin position="4"/>
        <end position="285"/>
    </location>
</feature>
<dbReference type="InterPro" id="IPR044149">
    <property type="entry name" value="Nitrilases_CHs"/>
</dbReference>
<evidence type="ECO:0000259" key="3">
    <source>
        <dbReference type="PROSITE" id="PS50263"/>
    </source>
</evidence>
<dbReference type="Pfam" id="PF00795">
    <property type="entry name" value="CN_hydrolase"/>
    <property type="match status" value="1"/>
</dbReference>
<name>A0A1G6YHC1_9PROT</name>
<dbReference type="InterPro" id="IPR003010">
    <property type="entry name" value="C-N_Hydrolase"/>
</dbReference>
<protein>
    <submittedName>
        <fullName evidence="4">Predicted amidohydrolase</fullName>
    </submittedName>
</protein>
<dbReference type="PROSITE" id="PS00920">
    <property type="entry name" value="NITRIL_CHT_1"/>
    <property type="match status" value="1"/>
</dbReference>
<dbReference type="Gene3D" id="3.60.110.10">
    <property type="entry name" value="Carbon-nitrogen hydrolase"/>
    <property type="match status" value="1"/>
</dbReference>
<accession>A0A1G6YHC1</accession>
<dbReference type="AlphaFoldDB" id="A0A1G6YHC1"/>
<dbReference type="Proteomes" id="UP000183685">
    <property type="component" value="Unassembled WGS sequence"/>
</dbReference>
<gene>
    <name evidence="4" type="ORF">SAMN04488071_1631</name>
</gene>
<evidence type="ECO:0000313" key="4">
    <source>
        <dbReference type="EMBL" id="SDD89864.1"/>
    </source>
</evidence>